<dbReference type="AlphaFoldDB" id="A0A3B7MZX2"/>
<protein>
    <recommendedName>
        <fullName evidence="4">Zinc-dependent peptidase</fullName>
    </recommendedName>
</protein>
<dbReference type="KEGG" id="pseg:D3H65_18330"/>
<keyword evidence="3" id="KW-1185">Reference proteome</keyword>
<dbReference type="PANTHER" id="PTHR30164:SF2">
    <property type="entry name" value="PROTEIN MTFA"/>
    <property type="match status" value="1"/>
</dbReference>
<gene>
    <name evidence="2" type="ORF">D3H65_18330</name>
</gene>
<dbReference type="Gene3D" id="1.10.472.150">
    <property type="entry name" value="Glucose-regulated metallo-peptidase M90, N-terminal domain"/>
    <property type="match status" value="1"/>
</dbReference>
<dbReference type="RefSeq" id="WP_119051702.1">
    <property type="nucleotide sequence ID" value="NZ_CP032157.1"/>
</dbReference>
<dbReference type="GO" id="GO:0005829">
    <property type="term" value="C:cytosol"/>
    <property type="evidence" value="ECO:0007669"/>
    <property type="project" value="TreeGrafter"/>
</dbReference>
<keyword evidence="1" id="KW-0812">Transmembrane</keyword>
<feature type="transmembrane region" description="Helical" evidence="1">
    <location>
        <begin position="49"/>
        <end position="68"/>
    </location>
</feature>
<dbReference type="GO" id="GO:0004177">
    <property type="term" value="F:aminopeptidase activity"/>
    <property type="evidence" value="ECO:0007669"/>
    <property type="project" value="TreeGrafter"/>
</dbReference>
<reference evidence="2 3" key="1">
    <citation type="submission" date="2018-09" db="EMBL/GenBank/DDBJ databases">
        <title>Genome sequencing of strain 6GH32-13.</title>
        <authorList>
            <person name="Weon H.-Y."/>
            <person name="Heo J."/>
            <person name="Kwon S.-W."/>
        </authorList>
    </citation>
    <scope>NUCLEOTIDE SEQUENCE [LARGE SCALE GENOMIC DNA]</scope>
    <source>
        <strain evidence="2 3">5GH32-13</strain>
    </source>
</reference>
<evidence type="ECO:0000313" key="3">
    <source>
        <dbReference type="Proteomes" id="UP000263900"/>
    </source>
</evidence>
<dbReference type="GO" id="GO:0008237">
    <property type="term" value="F:metallopeptidase activity"/>
    <property type="evidence" value="ECO:0007669"/>
    <property type="project" value="InterPro"/>
</dbReference>
<dbReference type="PANTHER" id="PTHR30164">
    <property type="entry name" value="MTFA PEPTIDASE"/>
    <property type="match status" value="1"/>
</dbReference>
<evidence type="ECO:0008006" key="4">
    <source>
        <dbReference type="Google" id="ProtNLM"/>
    </source>
</evidence>
<organism evidence="2 3">
    <name type="scientific">Paraflavitalea soli</name>
    <dbReference type="NCBI Taxonomy" id="2315862"/>
    <lineage>
        <taxon>Bacteria</taxon>
        <taxon>Pseudomonadati</taxon>
        <taxon>Bacteroidota</taxon>
        <taxon>Chitinophagia</taxon>
        <taxon>Chitinophagales</taxon>
        <taxon>Chitinophagaceae</taxon>
        <taxon>Paraflavitalea</taxon>
    </lineage>
</organism>
<keyword evidence="1" id="KW-1133">Transmembrane helix</keyword>
<dbReference type="InterPro" id="IPR010384">
    <property type="entry name" value="MtfA_fam"/>
</dbReference>
<accession>A0A3B7MZX2</accession>
<dbReference type="InterPro" id="IPR024079">
    <property type="entry name" value="MetalloPept_cat_dom_sf"/>
</dbReference>
<dbReference type="SUPFAM" id="SSF55486">
    <property type="entry name" value="Metalloproteases ('zincins'), catalytic domain"/>
    <property type="match status" value="1"/>
</dbReference>
<dbReference type="Gene3D" id="3.40.390.10">
    <property type="entry name" value="Collagenase (Catalytic Domain)"/>
    <property type="match status" value="1"/>
</dbReference>
<sequence>MPQDSTYIFIGANGDTFYLPLEGPGQGITVSPFKTVRAPMGEQKQVADWMGNWLFAIFMSVLLIRLFFPHIFRRLRLFFYSHKAKAVFDDRQPDYHAILLQYMPYYRSLPPGQQERFVRRTVVFMTTKQFEYVEIEPEERMPLLISATAVQLTFGLEHYLMDHFEKIYVMHHDYHFGFNSVPFQGHVTSEGIYLSWANFLKGYDNYMDGDNVGLHEMAHALAYVNFNVDDGRDDGFHNRFIRFSETGRVVFENMQSDVSGGFLGRYAASRYEEFWAVCVENFFERPTSFKIQLPELYAAMCLVLNQDTLTRNILLSPVENV</sequence>
<keyword evidence="1" id="KW-0472">Membrane</keyword>
<evidence type="ECO:0000256" key="1">
    <source>
        <dbReference type="SAM" id="Phobius"/>
    </source>
</evidence>
<dbReference type="Proteomes" id="UP000263900">
    <property type="component" value="Chromosome"/>
</dbReference>
<evidence type="ECO:0000313" key="2">
    <source>
        <dbReference type="EMBL" id="AXY75821.1"/>
    </source>
</evidence>
<name>A0A3B7MZX2_9BACT</name>
<dbReference type="InterPro" id="IPR042252">
    <property type="entry name" value="MtfA_N"/>
</dbReference>
<dbReference type="CDD" id="cd20170">
    <property type="entry name" value="Peptidase_M90-like"/>
    <property type="match status" value="1"/>
</dbReference>
<dbReference type="EMBL" id="CP032157">
    <property type="protein sequence ID" value="AXY75821.1"/>
    <property type="molecule type" value="Genomic_DNA"/>
</dbReference>
<dbReference type="OrthoDB" id="9786424at2"/>
<dbReference type="Pfam" id="PF06167">
    <property type="entry name" value="Peptidase_M90"/>
    <property type="match status" value="1"/>
</dbReference>
<proteinExistence type="predicted"/>